<protein>
    <submittedName>
        <fullName evidence="7">Resolvase</fullName>
    </submittedName>
</protein>
<name>A0A916QFT6_9LACO</name>
<evidence type="ECO:0000256" key="3">
    <source>
        <dbReference type="ARBA" id="ARBA00023172"/>
    </source>
</evidence>
<dbReference type="InterPro" id="IPR051491">
    <property type="entry name" value="Recombinase/Transposase-rel"/>
</dbReference>
<proteinExistence type="predicted"/>
<dbReference type="EMBL" id="BMAY01000002">
    <property type="protein sequence ID" value="GFZ26501.1"/>
    <property type="molecule type" value="Genomic_DNA"/>
</dbReference>
<reference evidence="7" key="1">
    <citation type="submission" date="2020-08" db="EMBL/GenBank/DDBJ databases">
        <title>Taxonomic study for Lactobacillus species isolated from hardwood bark.</title>
        <authorList>
            <person name="Tohno M."/>
            <person name="Tanizawa Y."/>
        </authorList>
    </citation>
    <scope>NUCLEOTIDE SEQUENCE</scope>
    <source>
        <strain evidence="7">B40</strain>
    </source>
</reference>
<dbReference type="RefSeq" id="WP_212780202.1">
    <property type="nucleotide sequence ID" value="NZ_BMAY01000002.1"/>
</dbReference>
<evidence type="ECO:0000256" key="1">
    <source>
        <dbReference type="ARBA" id="ARBA00022908"/>
    </source>
</evidence>
<keyword evidence="3" id="KW-0233">DNA recombination</keyword>
<feature type="region of interest" description="Disordered" evidence="5">
    <location>
        <begin position="204"/>
        <end position="225"/>
    </location>
</feature>
<dbReference type="NCBIfam" id="NF033518">
    <property type="entry name" value="transpos_IS607"/>
    <property type="match status" value="1"/>
</dbReference>
<dbReference type="Gene3D" id="1.10.1660.10">
    <property type="match status" value="1"/>
</dbReference>
<dbReference type="InterPro" id="IPR036162">
    <property type="entry name" value="Resolvase-like_N_sf"/>
</dbReference>
<dbReference type="PROSITE" id="PS51736">
    <property type="entry name" value="RECOMBINASES_3"/>
    <property type="match status" value="1"/>
</dbReference>
<dbReference type="Pfam" id="PF00239">
    <property type="entry name" value="Resolvase"/>
    <property type="match status" value="1"/>
</dbReference>
<dbReference type="InterPro" id="IPR009061">
    <property type="entry name" value="DNA-bd_dom_put_sf"/>
</dbReference>
<dbReference type="SUPFAM" id="SSF53041">
    <property type="entry name" value="Resolvase-like"/>
    <property type="match status" value="1"/>
</dbReference>
<evidence type="ECO:0000256" key="2">
    <source>
        <dbReference type="ARBA" id="ARBA00023125"/>
    </source>
</evidence>
<dbReference type="InterPro" id="IPR000551">
    <property type="entry name" value="MerR-type_HTH_dom"/>
</dbReference>
<dbReference type="CDD" id="cd03769">
    <property type="entry name" value="SR_IS607_transposase_like"/>
    <property type="match status" value="1"/>
</dbReference>
<dbReference type="InterPro" id="IPR041718">
    <property type="entry name" value="IS607_transposase-like"/>
</dbReference>
<organism evidence="7 8">
    <name type="scientific">Lactobacillus corticis</name>
    <dbReference type="NCBI Taxonomy" id="2201249"/>
    <lineage>
        <taxon>Bacteria</taxon>
        <taxon>Bacillati</taxon>
        <taxon>Bacillota</taxon>
        <taxon>Bacilli</taxon>
        <taxon>Lactobacillales</taxon>
        <taxon>Lactobacillaceae</taxon>
        <taxon>Lactobacillus</taxon>
    </lineage>
</organism>
<sequence length="225" mass="26222">MSKILKPKDMAEKLGVTVLTLQRWDNKGILKAYRTPTNRRYYTEEQYLQYIGMYENVQDRKTVAYARVSTYGQKDDLKDQIAFIRQFVNAKGVILDEVITDIGSGLNYKRKKWNQLLQEVMDDKIKTIYITYKDRFVRFGYDWFEQLCQQHGTLIVVINNPDTSPNQELVDDLVSIIHVFSCRLYGLRKYKRKLVADKTLKGGEISDTHGEGKAISKSDDEKASR</sequence>
<evidence type="ECO:0000313" key="8">
    <source>
        <dbReference type="Proteomes" id="UP000677218"/>
    </source>
</evidence>
<dbReference type="GO" id="GO:0006355">
    <property type="term" value="P:regulation of DNA-templated transcription"/>
    <property type="evidence" value="ECO:0007669"/>
    <property type="project" value="InterPro"/>
</dbReference>
<dbReference type="InterPro" id="IPR048046">
    <property type="entry name" value="Transpos_IS607"/>
</dbReference>
<keyword evidence="8" id="KW-1185">Reference proteome</keyword>
<dbReference type="FunFam" id="3.40.50.1390:FF:000002">
    <property type="entry name" value="ORF1 in transposon ISC1904"/>
    <property type="match status" value="1"/>
</dbReference>
<dbReference type="Gene3D" id="1.10.287.2170">
    <property type="match status" value="1"/>
</dbReference>
<accession>A0A916QFT6</accession>
<dbReference type="Pfam" id="PF13411">
    <property type="entry name" value="MerR_1"/>
    <property type="match status" value="1"/>
</dbReference>
<dbReference type="AlphaFoldDB" id="A0A916QFT6"/>
<gene>
    <name evidence="7" type="ORF">LCB40_03810</name>
</gene>
<comment type="caution">
    <text evidence="7">The sequence shown here is derived from an EMBL/GenBank/DDBJ whole genome shotgun (WGS) entry which is preliminary data.</text>
</comment>
<feature type="domain" description="Resolvase/invertase-type recombinase catalytic" evidence="6">
    <location>
        <begin position="61"/>
        <end position="205"/>
    </location>
</feature>
<dbReference type="PANTHER" id="PTHR36172:SF1">
    <property type="entry name" value="RESOLVASE-RELATED"/>
    <property type="match status" value="1"/>
</dbReference>
<dbReference type="SUPFAM" id="SSF46955">
    <property type="entry name" value="Putative DNA-binding domain"/>
    <property type="match status" value="1"/>
</dbReference>
<keyword evidence="1" id="KW-0229">DNA integration</keyword>
<dbReference type="GO" id="GO:0015074">
    <property type="term" value="P:DNA integration"/>
    <property type="evidence" value="ECO:0007669"/>
    <property type="project" value="UniProtKB-KW"/>
</dbReference>
<keyword evidence="2" id="KW-0238">DNA-binding</keyword>
<dbReference type="Gene3D" id="3.40.50.1390">
    <property type="entry name" value="Resolvase, N-terminal catalytic domain"/>
    <property type="match status" value="1"/>
</dbReference>
<evidence type="ECO:0000313" key="7">
    <source>
        <dbReference type="EMBL" id="GFZ26501.1"/>
    </source>
</evidence>
<evidence type="ECO:0000256" key="4">
    <source>
        <dbReference type="PROSITE-ProRule" id="PRU10137"/>
    </source>
</evidence>
<dbReference type="InterPro" id="IPR006118">
    <property type="entry name" value="Recombinase_CS"/>
</dbReference>
<dbReference type="GO" id="GO:0000150">
    <property type="term" value="F:DNA strand exchange activity"/>
    <property type="evidence" value="ECO:0007669"/>
    <property type="project" value="InterPro"/>
</dbReference>
<dbReference type="CDD" id="cd04762">
    <property type="entry name" value="HTH_MerR-trunc"/>
    <property type="match status" value="1"/>
</dbReference>
<dbReference type="PANTHER" id="PTHR36172">
    <property type="match status" value="1"/>
</dbReference>
<dbReference type="InterPro" id="IPR006119">
    <property type="entry name" value="Resolv_N"/>
</dbReference>
<dbReference type="SMART" id="SM00857">
    <property type="entry name" value="Resolvase"/>
    <property type="match status" value="1"/>
</dbReference>
<dbReference type="GO" id="GO:0003677">
    <property type="term" value="F:DNA binding"/>
    <property type="evidence" value="ECO:0007669"/>
    <property type="project" value="UniProtKB-KW"/>
</dbReference>
<feature type="active site" description="O-(5'-phospho-DNA)-serine intermediate" evidence="4">
    <location>
        <position position="69"/>
    </location>
</feature>
<evidence type="ECO:0000259" key="6">
    <source>
        <dbReference type="PROSITE" id="PS51736"/>
    </source>
</evidence>
<dbReference type="PROSITE" id="PS00397">
    <property type="entry name" value="RECOMBINASES_1"/>
    <property type="match status" value="1"/>
</dbReference>
<evidence type="ECO:0000256" key="5">
    <source>
        <dbReference type="SAM" id="MobiDB-lite"/>
    </source>
</evidence>
<dbReference type="Proteomes" id="UP000677218">
    <property type="component" value="Unassembled WGS sequence"/>
</dbReference>